<dbReference type="Proteomes" id="UP000050795">
    <property type="component" value="Unassembled WGS sequence"/>
</dbReference>
<protein>
    <submittedName>
        <fullName evidence="3">Uncharacterized protein</fullName>
    </submittedName>
</protein>
<feature type="coiled-coil region" evidence="1">
    <location>
        <begin position="397"/>
        <end position="463"/>
    </location>
</feature>
<accession>A0AA85JC90</accession>
<reference evidence="3" key="2">
    <citation type="submission" date="2023-11" db="UniProtKB">
        <authorList>
            <consortium name="WormBaseParasite"/>
        </authorList>
    </citation>
    <scope>IDENTIFICATION</scope>
</reference>
<feature type="coiled-coil region" evidence="1">
    <location>
        <begin position="311"/>
        <end position="338"/>
    </location>
</feature>
<evidence type="ECO:0000256" key="1">
    <source>
        <dbReference type="SAM" id="Coils"/>
    </source>
</evidence>
<organism evidence="2 3">
    <name type="scientific">Trichobilharzia regenti</name>
    <name type="common">Nasal bird schistosome</name>
    <dbReference type="NCBI Taxonomy" id="157069"/>
    <lineage>
        <taxon>Eukaryota</taxon>
        <taxon>Metazoa</taxon>
        <taxon>Spiralia</taxon>
        <taxon>Lophotrochozoa</taxon>
        <taxon>Platyhelminthes</taxon>
        <taxon>Trematoda</taxon>
        <taxon>Digenea</taxon>
        <taxon>Strigeidida</taxon>
        <taxon>Schistosomatoidea</taxon>
        <taxon>Schistosomatidae</taxon>
        <taxon>Trichobilharzia</taxon>
    </lineage>
</organism>
<sequence>MDSPENRDSNGTTADSCGNFPAQIVDSILNGDISDTAEDITTETISKGRLKHEMRMLQTRFMNSATALENSKNLSKAREEELLDQINTLTIRLNLATARYDALVETTTESAELKADLVQAITCKRRLLSENEELHSQLNLIREILITKLPKKVDATINMDISNYSTLTSTEFDVLNKRSVNNLSTLELVKFWVHTVFTIISQNINHHGIITDRKFNSEENRKHVQFVDLSSGSLSNSVSVDAQRTQVKCSTEHNLKNVNNNCLENDGDNYHNNDSAVPSSVEIIALEQQIHLMKLDKEFYLKQLFNLRTKLQTAEETITSQEKLIADLESNSRQIMKEKTKINQTHLPEDLNSCMKTDEVTKLIRTEFEKLKSIDQELHNKEISLLREQKLNAICECAKLKTQLEQKECTLKQLREKVEEMQVLNMEQDNQLRGKMRSVLMNLELEQAARKDASLEIEKLNVQLDVSKKSYYELEARFNQERAVWRIKEDNYEKKLQLNETAEREINELLVNLKCDMSKSNTSSSMDYNLHPKPRISVLLEKIKSLIMANDNLQSGLENKSQEMEVITSFLNNLNLYDIFFFIMSAICLSIH</sequence>
<reference evidence="2" key="1">
    <citation type="submission" date="2022-06" db="EMBL/GenBank/DDBJ databases">
        <authorList>
            <person name="Berger JAMES D."/>
            <person name="Berger JAMES D."/>
        </authorList>
    </citation>
    <scope>NUCLEOTIDE SEQUENCE [LARGE SCALE GENOMIC DNA]</scope>
</reference>
<evidence type="ECO:0000313" key="2">
    <source>
        <dbReference type="Proteomes" id="UP000050795"/>
    </source>
</evidence>
<dbReference type="AlphaFoldDB" id="A0AA85JC90"/>
<name>A0AA85JC90_TRIRE</name>
<dbReference type="WBParaSite" id="TREG1_16540.2">
    <property type="protein sequence ID" value="TREG1_16540.2"/>
    <property type="gene ID" value="TREG1_16540"/>
</dbReference>
<proteinExistence type="predicted"/>
<keyword evidence="1" id="KW-0175">Coiled coil</keyword>
<evidence type="ECO:0000313" key="3">
    <source>
        <dbReference type="WBParaSite" id="TREG1_16540.2"/>
    </source>
</evidence>
<keyword evidence="2" id="KW-1185">Reference proteome</keyword>